<dbReference type="GO" id="GO:0008239">
    <property type="term" value="F:dipeptidyl-peptidase activity"/>
    <property type="evidence" value="ECO:0007669"/>
    <property type="project" value="InterPro"/>
</dbReference>
<dbReference type="SUPFAM" id="SSF49785">
    <property type="entry name" value="Galactose-binding domain-like"/>
    <property type="match status" value="1"/>
</dbReference>
<gene>
    <name evidence="3" type="ORF">ABKA15_01840</name>
</gene>
<dbReference type="InterPro" id="IPR000383">
    <property type="entry name" value="Xaa-Pro-like_dom"/>
</dbReference>
<protein>
    <submittedName>
        <fullName evidence="3">CocE/NonD family hydrolase</fullName>
    </submittedName>
</protein>
<dbReference type="PANTHER" id="PTHR43056:SF10">
    <property type="entry name" value="COCE_NOND FAMILY, PUTATIVE (AFU_ORTHOLOGUE AFUA_7G00600)-RELATED"/>
    <property type="match status" value="1"/>
</dbReference>
<evidence type="ECO:0000256" key="1">
    <source>
        <dbReference type="ARBA" id="ARBA00022801"/>
    </source>
</evidence>
<evidence type="ECO:0000313" key="3">
    <source>
        <dbReference type="EMBL" id="XBS57462.1"/>
    </source>
</evidence>
<dbReference type="EMBL" id="CP157941">
    <property type="protein sequence ID" value="XBS57462.1"/>
    <property type="molecule type" value="Genomic_DNA"/>
</dbReference>
<dbReference type="NCBIfam" id="TIGR00976">
    <property type="entry name" value="CocE_NonD"/>
    <property type="match status" value="2"/>
</dbReference>
<dbReference type="InterPro" id="IPR029058">
    <property type="entry name" value="AB_hydrolase_fold"/>
</dbReference>
<reference evidence="3" key="1">
    <citation type="submission" date="2024-06" db="EMBL/GenBank/DDBJ databases">
        <title>Complete genome sequence of Streptococcus sp. KHUD_010.</title>
        <authorList>
            <person name="Lee J.-H."/>
            <person name="Moon J.-H."/>
        </authorList>
    </citation>
    <scope>NUCLEOTIDE SEQUENCE</scope>
    <source>
        <strain evidence="3">KHUD_010</strain>
    </source>
</reference>
<name>A0AAU7PZL6_9STRE</name>
<dbReference type="InterPro" id="IPR050585">
    <property type="entry name" value="Xaa-Pro_dipeptidyl-ppase/CocE"/>
</dbReference>
<dbReference type="InterPro" id="IPR008979">
    <property type="entry name" value="Galactose-bd-like_sf"/>
</dbReference>
<sequence>MTKENILFTNGLPLKESPYPGFNQTEYVLNKGEIIKEGRMPLASDVLVQQDVKVPLSDGTNIYIDIFRPNKSGKFPVVLWYAPYGKRNSLLNMDNFNHPTRMDVKPEWEDGLNAFEAPNPSYWVSNDYIVISPDPRGIGSSEGNAYAWGSQNAKDEYDLINWIENQEWSNGSVGTTGTSFLAMTQYKVASLKPRALKAIAPWEGAFNPFAESMARGGVPDLGFSATLSRMLYTDAQIEDTGAMFMADPFYNDYWADKTPDLSDVEIPAYFVGSWTNALHSKGATEAFTKLKSENKWLRIHNTHEWTDYYNPENVEDLRRFFDHYLKGVDNGWESTPKVRMTVLNPGHEDIVNRPEESYPPKGQTIQTLYLNKENDDLTLTNSPKLSEDSISYDVTSEGITFKMTMPESSEYIGQFSAKLFVEAVGNDDMDLFIFIRKIGLDGEKLEPEIVTDRFYPGPNGRLRVSQRKLNTAESTPLNPVLLQTGEEKLNQNEIVEVEVPFWPFGMKWKKGEVLEMTISPNDQIIRPEFPDLPPVPTINKGQHKIYFGGQYDSQVRLPLIKN</sequence>
<organism evidence="3">
    <name type="scientific">Streptococcus sp. KHUD_010</name>
    <dbReference type="NCBI Taxonomy" id="3157339"/>
    <lineage>
        <taxon>Bacteria</taxon>
        <taxon>Bacillati</taxon>
        <taxon>Bacillota</taxon>
        <taxon>Bacilli</taxon>
        <taxon>Lactobacillales</taxon>
        <taxon>Streptococcaceae</taxon>
        <taxon>Streptococcus</taxon>
    </lineage>
</organism>
<dbReference type="SUPFAM" id="SSF53474">
    <property type="entry name" value="alpha/beta-Hydrolases"/>
    <property type="match status" value="1"/>
</dbReference>
<keyword evidence="1 3" id="KW-0378">Hydrolase</keyword>
<dbReference type="Pfam" id="PF02129">
    <property type="entry name" value="Peptidase_S15"/>
    <property type="match status" value="1"/>
</dbReference>
<dbReference type="PANTHER" id="PTHR43056">
    <property type="entry name" value="PEPTIDASE S9 PROLYL OLIGOPEPTIDASE"/>
    <property type="match status" value="1"/>
</dbReference>
<dbReference type="Pfam" id="PF08530">
    <property type="entry name" value="PepX_C"/>
    <property type="match status" value="1"/>
</dbReference>
<dbReference type="SMART" id="SM00939">
    <property type="entry name" value="PepX_C"/>
    <property type="match status" value="1"/>
</dbReference>
<dbReference type="RefSeq" id="WP_049514220.1">
    <property type="nucleotide sequence ID" value="NZ_CP157941.1"/>
</dbReference>
<proteinExistence type="predicted"/>
<feature type="domain" description="Xaa-Pro dipeptidyl-peptidase C-terminal" evidence="2">
    <location>
        <begin position="318"/>
        <end position="556"/>
    </location>
</feature>
<dbReference type="InterPro" id="IPR013736">
    <property type="entry name" value="Xaa-Pro_dipept_C"/>
</dbReference>
<dbReference type="Gene3D" id="3.40.50.1820">
    <property type="entry name" value="alpha/beta hydrolase"/>
    <property type="match status" value="1"/>
</dbReference>
<accession>A0AAU7PZL6</accession>
<dbReference type="Gene3D" id="1.10.3020.20">
    <property type="match status" value="1"/>
</dbReference>
<dbReference type="Gene3D" id="2.60.120.260">
    <property type="entry name" value="Galactose-binding domain-like"/>
    <property type="match status" value="1"/>
</dbReference>
<dbReference type="AlphaFoldDB" id="A0AAU7PZL6"/>
<evidence type="ECO:0000259" key="2">
    <source>
        <dbReference type="SMART" id="SM00939"/>
    </source>
</evidence>
<dbReference type="InterPro" id="IPR005674">
    <property type="entry name" value="CocE/Ser_esterase"/>
</dbReference>